<accession>A0A7S7YF35</accession>
<reference evidence="1 2" key="1">
    <citation type="submission" date="2020-09" db="EMBL/GenBank/DDBJ databases">
        <authorList>
            <person name="Zhang R."/>
            <person name="Garcia K."/>
            <person name="Ogata H."/>
        </authorList>
    </citation>
    <scope>NUCLEOTIDE SEQUENCE [LARGE SCALE GENOMIC DNA]</scope>
    <source>
        <strain evidence="2">stheno</strain>
    </source>
</reference>
<dbReference type="EMBL" id="MW018138">
    <property type="protein sequence ID" value="QPB44325.1"/>
    <property type="molecule type" value="Genomic_DNA"/>
</dbReference>
<sequence length="88" mass="10457">MSELSLYGVTYVGEGEFQDAHGNFKTSYRGPRRGNVYKEYISGKYKGKTELFMSQLEYEELRVVRNIKKEQLRQQRIAIEPYRPQRES</sequence>
<proteinExistence type="predicted"/>
<protein>
    <submittedName>
        <fullName evidence="1">Uncharacterized protein</fullName>
    </submittedName>
</protein>
<name>A0A7S7YF35_9VIRU</name>
<dbReference type="Proteomes" id="UP001162098">
    <property type="component" value="Segment"/>
</dbReference>
<keyword evidence="2" id="KW-1185">Reference proteome</keyword>
<organism evidence="1 2">
    <name type="scientific">Medusavirus stheno T3</name>
    <dbReference type="NCBI Taxonomy" id="3069717"/>
    <lineage>
        <taxon>Viruses</taxon>
        <taxon>Varidnaviria</taxon>
        <taxon>Bamfordvirae</taxon>
        <taxon>Nucleocytoviricota</taxon>
        <taxon>Megaviricetes</taxon>
        <taxon>Mamonoviridae</taxon>
        <taxon>Medusavirus</taxon>
        <taxon>Medusavirus sthenus</taxon>
    </lineage>
</organism>
<dbReference type="KEGG" id="vg:80543521"/>
<evidence type="ECO:0000313" key="2">
    <source>
        <dbReference type="Proteomes" id="UP001162098"/>
    </source>
</evidence>
<evidence type="ECO:0000313" key="1">
    <source>
        <dbReference type="EMBL" id="QPB44325.1"/>
    </source>
</evidence>